<evidence type="ECO:0000313" key="3">
    <source>
        <dbReference type="Proteomes" id="UP000232060"/>
    </source>
</evidence>
<dbReference type="RefSeq" id="WP_100858233.1">
    <property type="nucleotide sequence ID" value="NZ_PGCP01000002.1"/>
</dbReference>
<organism evidence="2 3">
    <name type="scientific">Aeromonas lusitana</name>
    <dbReference type="NCBI Taxonomy" id="931529"/>
    <lineage>
        <taxon>Bacteria</taxon>
        <taxon>Pseudomonadati</taxon>
        <taxon>Pseudomonadota</taxon>
        <taxon>Gammaproteobacteria</taxon>
        <taxon>Aeromonadales</taxon>
        <taxon>Aeromonadaceae</taxon>
        <taxon>Aeromonas</taxon>
    </lineage>
</organism>
<evidence type="ECO:0000313" key="2">
    <source>
        <dbReference type="EMBL" id="PJC95086.1"/>
    </source>
</evidence>
<dbReference type="GO" id="GO:0016787">
    <property type="term" value="F:hydrolase activity"/>
    <property type="evidence" value="ECO:0007669"/>
    <property type="project" value="UniProtKB-KW"/>
</dbReference>
<dbReference type="AlphaFoldDB" id="A0A2M8HET7"/>
<dbReference type="InterPro" id="IPR029058">
    <property type="entry name" value="AB_hydrolase_fold"/>
</dbReference>
<keyword evidence="2" id="KW-0378">Hydrolase</keyword>
<dbReference type="OrthoDB" id="9779853at2"/>
<protein>
    <submittedName>
        <fullName evidence="2">Alpha/beta hydrolase</fullName>
    </submittedName>
</protein>
<dbReference type="Pfam" id="PF00561">
    <property type="entry name" value="Abhydrolase_1"/>
    <property type="match status" value="1"/>
</dbReference>
<dbReference type="PANTHER" id="PTHR43689">
    <property type="entry name" value="HYDROLASE"/>
    <property type="match status" value="1"/>
</dbReference>
<proteinExistence type="predicted"/>
<comment type="caution">
    <text evidence="2">The sequence shown here is derived from an EMBL/GenBank/DDBJ whole genome shotgun (WGS) entry which is preliminary data.</text>
</comment>
<accession>A0A2M8HET7</accession>
<dbReference type="EMBL" id="PGCP01000002">
    <property type="protein sequence ID" value="PJC95086.1"/>
    <property type="molecule type" value="Genomic_DNA"/>
</dbReference>
<feature type="domain" description="AB hydrolase-1" evidence="1">
    <location>
        <begin position="37"/>
        <end position="157"/>
    </location>
</feature>
<keyword evidence="3" id="KW-1185">Reference proteome</keyword>
<dbReference type="SUPFAM" id="SSF53474">
    <property type="entry name" value="alpha/beta-Hydrolases"/>
    <property type="match status" value="1"/>
</dbReference>
<dbReference type="Proteomes" id="UP000232060">
    <property type="component" value="Unassembled WGS sequence"/>
</dbReference>
<name>A0A2M8HET7_9GAMM</name>
<reference evidence="2 3" key="1">
    <citation type="submission" date="2017-11" db="EMBL/GenBank/DDBJ databases">
        <title>Draft genome sequence of environmental isolate Aeromonas lusitania sp. nov. MDC 2473.</title>
        <authorList>
            <person name="Colston S.M."/>
            <person name="Navarro A."/>
            <person name="Martinez-Murcia A.J."/>
            <person name="Graf J."/>
        </authorList>
    </citation>
    <scope>NUCLEOTIDE SEQUENCE [LARGE SCALE GENOMIC DNA]</scope>
    <source>
        <strain evidence="2 3">MDC 2473</strain>
    </source>
</reference>
<dbReference type="PANTHER" id="PTHR43689:SF8">
    <property type="entry name" value="ALPHA_BETA-HYDROLASES SUPERFAMILY PROTEIN"/>
    <property type="match status" value="1"/>
</dbReference>
<sequence length="269" mass="29307">MEVEESAALSVADCFVSVPGGRLFVRQWRPARADKAPLILLHDPLGSVAQWRDFPATLATCLQRPVIAYDRLGFGQSSQQHDPAKGSFIDDEARLYLPSLVQTLGLSRYLLFGHSVGGAMALVAASLPGSGCLALVSESAQAFVEERTLAGIRVAKQGFEESAQFARLGRWHGERARWVLDAWTEIWLSPAFRHWSLVPRLADVHCPVLVLHGEEDEFGSAAFPRAIAGGVSGVTQMALLPACGHVPHREREAEVLALVEAFLSRHPID</sequence>
<dbReference type="InterPro" id="IPR000073">
    <property type="entry name" value="AB_hydrolase_1"/>
</dbReference>
<dbReference type="Gene3D" id="3.40.50.1820">
    <property type="entry name" value="alpha/beta hydrolase"/>
    <property type="match status" value="1"/>
</dbReference>
<evidence type="ECO:0000259" key="1">
    <source>
        <dbReference type="Pfam" id="PF00561"/>
    </source>
</evidence>
<gene>
    <name evidence="2" type="ORF">CUC44_01510</name>
</gene>